<dbReference type="InterPro" id="IPR020557">
    <property type="entry name" value="Fumarate_lyase_CS"/>
</dbReference>
<dbReference type="Pfam" id="PF00206">
    <property type="entry name" value="Lyase_1"/>
    <property type="match status" value="1"/>
</dbReference>
<dbReference type="GO" id="GO:0044208">
    <property type="term" value="P:'de novo' AMP biosynthetic process"/>
    <property type="evidence" value="ECO:0007669"/>
    <property type="project" value="UniProtKB-UniPathway"/>
</dbReference>
<dbReference type="NCBIfam" id="TIGR00928">
    <property type="entry name" value="purB"/>
    <property type="match status" value="1"/>
</dbReference>
<dbReference type="Pfam" id="PF08328">
    <property type="entry name" value="ASL_C"/>
    <property type="match status" value="1"/>
</dbReference>
<dbReference type="FunFam" id="1.10.40.30:FF:000004">
    <property type="entry name" value="Adenylosuccinate lyase"/>
    <property type="match status" value="1"/>
</dbReference>
<dbReference type="InterPro" id="IPR022761">
    <property type="entry name" value="Fumarate_lyase_N"/>
</dbReference>
<dbReference type="InterPro" id="IPR047136">
    <property type="entry name" value="PurB_bact"/>
</dbReference>
<evidence type="ECO:0000256" key="5">
    <source>
        <dbReference type="ARBA" id="ARBA00017058"/>
    </source>
</evidence>
<dbReference type="InterPro" id="IPR004769">
    <property type="entry name" value="Pur_lyase"/>
</dbReference>
<dbReference type="GO" id="GO:0005829">
    <property type="term" value="C:cytosol"/>
    <property type="evidence" value="ECO:0007669"/>
    <property type="project" value="TreeGrafter"/>
</dbReference>
<accession>A0A3B0XCV6</accession>
<keyword evidence="6" id="KW-0658">Purine biosynthesis</keyword>
<dbReference type="UniPathway" id="UPA00074">
    <property type="reaction ID" value="UER00132"/>
</dbReference>
<evidence type="ECO:0000256" key="7">
    <source>
        <dbReference type="ARBA" id="ARBA00023239"/>
    </source>
</evidence>
<evidence type="ECO:0000259" key="10">
    <source>
        <dbReference type="Pfam" id="PF08328"/>
    </source>
</evidence>
<proteinExistence type="inferred from homology"/>
<feature type="domain" description="Fumarate lyase N-terminal" evidence="9">
    <location>
        <begin position="18"/>
        <end position="316"/>
    </location>
</feature>
<dbReference type="PROSITE" id="PS00163">
    <property type="entry name" value="FUMARATE_LYASES"/>
    <property type="match status" value="1"/>
</dbReference>
<evidence type="ECO:0000259" key="9">
    <source>
        <dbReference type="Pfam" id="PF00206"/>
    </source>
</evidence>
<dbReference type="AlphaFoldDB" id="A0A3B0XCV6"/>
<dbReference type="InterPro" id="IPR024083">
    <property type="entry name" value="Fumarase/histidase_N"/>
</dbReference>
<feature type="domain" description="Adenylosuccinate lyase PurB C-terminal" evidence="10">
    <location>
        <begin position="335"/>
        <end position="449"/>
    </location>
</feature>
<organism evidence="11">
    <name type="scientific">hydrothermal vent metagenome</name>
    <dbReference type="NCBI Taxonomy" id="652676"/>
    <lineage>
        <taxon>unclassified sequences</taxon>
        <taxon>metagenomes</taxon>
        <taxon>ecological metagenomes</taxon>
    </lineage>
</organism>
<dbReference type="PANTHER" id="PTHR43411">
    <property type="entry name" value="ADENYLOSUCCINATE LYASE"/>
    <property type="match status" value="1"/>
</dbReference>
<dbReference type="EC" id="4.3.2.2" evidence="4"/>
<dbReference type="InterPro" id="IPR000362">
    <property type="entry name" value="Fumarate_lyase_fam"/>
</dbReference>
<dbReference type="EMBL" id="UOFJ01000016">
    <property type="protein sequence ID" value="VAW60877.1"/>
    <property type="molecule type" value="Genomic_DNA"/>
</dbReference>
<dbReference type="UniPathway" id="UPA00075">
    <property type="reaction ID" value="UER00336"/>
</dbReference>
<dbReference type="NCBIfam" id="NF006764">
    <property type="entry name" value="PRK09285.1"/>
    <property type="match status" value="1"/>
</dbReference>
<comment type="pathway">
    <text evidence="1">Purine metabolism; IMP biosynthesis via de novo pathway; 5-amino-1-(5-phospho-D-ribosyl)imidazole-4-carboxamide from 5-amino-1-(5-phospho-D-ribosyl)imidazole-4-carboxylate: step 2/2.</text>
</comment>
<sequence length="461" mass="51807">MNECMQLTELTAISPVDGRYGSKTADYQAIFSEFGLIRHRVLVEVRWLQALAAEPAIGEVPPLSEAANQQLNDITNNFSVEDAQRIKDIERTTNHDVKAVEYFLKKKIAGNAELQAISEFIHFACTSEDINNVSHALMLSRGRDSVLMPQMDSVIDKLRELSQQLAEQPMLCRTHGQPASPSTMGKELANVVYRLQRQRDQVAGVKLLGKINGAVGNYNAHYSAYPDIDWPGFAQHFIESLGIHFNPYTIQIEPHDYMAELFDAISRFNTILIDFSRDIWSYISIGYFKQKTVDGEIGSSTMPHKVNPIDFENAEGNLGIANALFAHLTLKLPISRWQRDLTDSTVLRTLGVGFAHSSIACQSALRGMSKLEINPASLEADLNNNWEVLAEPIQTVMRRYGIEEPYEKLKELTRGKKVNQQIMQAFVQTLDMPQEGKDVLMAMTPMNYIGNAVEQTRKIQG</sequence>
<evidence type="ECO:0000256" key="6">
    <source>
        <dbReference type="ARBA" id="ARBA00022755"/>
    </source>
</evidence>
<dbReference type="FunFam" id="1.10.275.10:FF:000003">
    <property type="entry name" value="Adenylosuccinate lyase"/>
    <property type="match status" value="1"/>
</dbReference>
<protein>
    <recommendedName>
        <fullName evidence="5">Adenylosuccinate lyase</fullName>
        <ecNumber evidence="4">4.3.2.2</ecNumber>
    </recommendedName>
    <alternativeName>
        <fullName evidence="8">Adenylosuccinase</fullName>
    </alternativeName>
</protein>
<dbReference type="PRINTS" id="PR00149">
    <property type="entry name" value="FUMRATELYASE"/>
</dbReference>
<dbReference type="Gene3D" id="1.10.40.30">
    <property type="entry name" value="Fumarase/aspartase (C-terminal domain)"/>
    <property type="match status" value="1"/>
</dbReference>
<dbReference type="FunFam" id="1.20.200.10:FF:000004">
    <property type="entry name" value="Adenylosuccinate lyase"/>
    <property type="match status" value="1"/>
</dbReference>
<evidence type="ECO:0000313" key="11">
    <source>
        <dbReference type="EMBL" id="VAW60877.1"/>
    </source>
</evidence>
<comment type="similarity">
    <text evidence="3">Belongs to the lyase 1 family. Adenylosuccinate lyase subfamily.</text>
</comment>
<dbReference type="InterPro" id="IPR008948">
    <property type="entry name" value="L-Aspartase-like"/>
</dbReference>
<evidence type="ECO:0000256" key="4">
    <source>
        <dbReference type="ARBA" id="ARBA00012339"/>
    </source>
</evidence>
<dbReference type="InterPro" id="IPR013539">
    <property type="entry name" value="PurB_C"/>
</dbReference>
<reference evidence="11" key="1">
    <citation type="submission" date="2018-06" db="EMBL/GenBank/DDBJ databases">
        <authorList>
            <person name="Zhirakovskaya E."/>
        </authorList>
    </citation>
    <scope>NUCLEOTIDE SEQUENCE</scope>
</reference>
<evidence type="ECO:0000256" key="8">
    <source>
        <dbReference type="ARBA" id="ARBA00030717"/>
    </source>
</evidence>
<evidence type="ECO:0000256" key="2">
    <source>
        <dbReference type="ARBA" id="ARBA00004734"/>
    </source>
</evidence>
<dbReference type="PANTHER" id="PTHR43411:SF1">
    <property type="entry name" value="ADENYLOSUCCINATE LYASE"/>
    <property type="match status" value="1"/>
</dbReference>
<name>A0A3B0XCV6_9ZZZZ</name>
<evidence type="ECO:0000256" key="1">
    <source>
        <dbReference type="ARBA" id="ARBA00004706"/>
    </source>
</evidence>
<dbReference type="GO" id="GO:0004018">
    <property type="term" value="F:N6-(1,2-dicarboxyethyl)AMP AMP-lyase (fumarate-forming) activity"/>
    <property type="evidence" value="ECO:0007669"/>
    <property type="project" value="InterPro"/>
</dbReference>
<dbReference type="SUPFAM" id="SSF48557">
    <property type="entry name" value="L-aspartase-like"/>
    <property type="match status" value="1"/>
</dbReference>
<keyword evidence="7 11" id="KW-0456">Lyase</keyword>
<dbReference type="CDD" id="cd01598">
    <property type="entry name" value="PurB"/>
    <property type="match status" value="1"/>
</dbReference>
<gene>
    <name evidence="11" type="ORF">MNBD_GAMMA10-592</name>
</gene>
<dbReference type="Gene3D" id="1.20.200.10">
    <property type="entry name" value="Fumarase/aspartase (Central domain)"/>
    <property type="match status" value="1"/>
</dbReference>
<comment type="pathway">
    <text evidence="2">Purine metabolism; AMP biosynthesis via de novo pathway; AMP from IMP: step 2/2.</text>
</comment>
<dbReference type="Gene3D" id="1.10.275.10">
    <property type="entry name" value="Fumarase/aspartase (N-terminal domain)"/>
    <property type="match status" value="1"/>
</dbReference>
<dbReference type="GO" id="GO:0006189">
    <property type="term" value="P:'de novo' IMP biosynthetic process"/>
    <property type="evidence" value="ECO:0007669"/>
    <property type="project" value="UniProtKB-UniPathway"/>
</dbReference>
<evidence type="ECO:0000256" key="3">
    <source>
        <dbReference type="ARBA" id="ARBA00008273"/>
    </source>
</evidence>